<feature type="transmembrane region" description="Helical" evidence="3">
    <location>
        <begin position="669"/>
        <end position="690"/>
    </location>
</feature>
<organism evidence="6 7">
    <name type="scientific">Apatococcus fuscideae</name>
    <dbReference type="NCBI Taxonomy" id="2026836"/>
    <lineage>
        <taxon>Eukaryota</taxon>
        <taxon>Viridiplantae</taxon>
        <taxon>Chlorophyta</taxon>
        <taxon>core chlorophytes</taxon>
        <taxon>Trebouxiophyceae</taxon>
        <taxon>Chlorellales</taxon>
        <taxon>Chlorellaceae</taxon>
        <taxon>Apatococcus</taxon>
    </lineage>
</organism>
<comment type="caution">
    <text evidence="6">The sequence shown here is derived from an EMBL/GenBank/DDBJ whole genome shotgun (WGS) entry which is preliminary data.</text>
</comment>
<keyword evidence="3" id="KW-0472">Membrane</keyword>
<comment type="similarity">
    <text evidence="1">Belongs to the multicopper oxidase family.</text>
</comment>
<evidence type="ECO:0000259" key="5">
    <source>
        <dbReference type="Pfam" id="PF07731"/>
    </source>
</evidence>
<reference evidence="6 7" key="1">
    <citation type="journal article" date="2024" name="Nat. Commun.">
        <title>Phylogenomics reveals the evolutionary origins of lichenization in chlorophyte algae.</title>
        <authorList>
            <person name="Puginier C."/>
            <person name="Libourel C."/>
            <person name="Otte J."/>
            <person name="Skaloud P."/>
            <person name="Haon M."/>
            <person name="Grisel S."/>
            <person name="Petersen M."/>
            <person name="Berrin J.G."/>
            <person name="Delaux P.M."/>
            <person name="Dal Grande F."/>
            <person name="Keller J."/>
        </authorList>
    </citation>
    <scope>NUCLEOTIDE SEQUENCE [LARGE SCALE GENOMIC DNA]</scope>
    <source>
        <strain evidence="6 7">SAG 2523</strain>
    </source>
</reference>
<dbReference type="GO" id="GO:0016491">
    <property type="term" value="F:oxidoreductase activity"/>
    <property type="evidence" value="ECO:0007669"/>
    <property type="project" value="InterPro"/>
</dbReference>
<feature type="domain" description="Plastocyanin-like" evidence="5">
    <location>
        <begin position="535"/>
        <end position="648"/>
    </location>
</feature>
<protein>
    <recommendedName>
        <fullName evidence="5">Plastocyanin-like domain-containing protein</fullName>
    </recommendedName>
</protein>
<dbReference type="AlphaFoldDB" id="A0AAW1T909"/>
<evidence type="ECO:0000256" key="4">
    <source>
        <dbReference type="SAM" id="SignalP"/>
    </source>
</evidence>
<dbReference type="PROSITE" id="PS51257">
    <property type="entry name" value="PROKAR_LIPOPROTEIN"/>
    <property type="match status" value="1"/>
</dbReference>
<keyword evidence="3" id="KW-1133">Transmembrane helix</keyword>
<dbReference type="Proteomes" id="UP001485043">
    <property type="component" value="Unassembled WGS sequence"/>
</dbReference>
<feature type="compositionally biased region" description="Low complexity" evidence="2">
    <location>
        <begin position="724"/>
        <end position="737"/>
    </location>
</feature>
<feature type="chain" id="PRO_5043654446" description="Plastocyanin-like domain-containing protein" evidence="4">
    <location>
        <begin position="25"/>
        <end position="743"/>
    </location>
</feature>
<evidence type="ECO:0000256" key="3">
    <source>
        <dbReference type="SAM" id="Phobius"/>
    </source>
</evidence>
<dbReference type="Pfam" id="PF07731">
    <property type="entry name" value="Cu-oxidase_2"/>
    <property type="match status" value="1"/>
</dbReference>
<keyword evidence="3" id="KW-0812">Transmembrane</keyword>
<dbReference type="SUPFAM" id="SSF49503">
    <property type="entry name" value="Cupredoxins"/>
    <property type="match status" value="2"/>
</dbReference>
<evidence type="ECO:0000256" key="2">
    <source>
        <dbReference type="SAM" id="MobiDB-lite"/>
    </source>
</evidence>
<dbReference type="Gene3D" id="2.60.40.420">
    <property type="entry name" value="Cupredoxins - blue copper proteins"/>
    <property type="match status" value="3"/>
</dbReference>
<evidence type="ECO:0000256" key="1">
    <source>
        <dbReference type="ARBA" id="ARBA00010609"/>
    </source>
</evidence>
<proteinExistence type="inferred from homology"/>
<dbReference type="InterPro" id="IPR008972">
    <property type="entry name" value="Cupredoxin"/>
</dbReference>
<dbReference type="GO" id="GO:0005507">
    <property type="term" value="F:copper ion binding"/>
    <property type="evidence" value="ECO:0007669"/>
    <property type="project" value="InterPro"/>
</dbReference>
<keyword evidence="4" id="KW-0732">Signal</keyword>
<dbReference type="InterPro" id="IPR011706">
    <property type="entry name" value="Cu-oxidase_C"/>
</dbReference>
<accession>A0AAW1T909</accession>
<feature type="signal peptide" evidence="4">
    <location>
        <begin position="1"/>
        <end position="24"/>
    </location>
</feature>
<gene>
    <name evidence="6" type="ORF">WJX84_009140</name>
</gene>
<name>A0AAW1T909_9CHLO</name>
<keyword evidence="7" id="KW-1185">Reference proteome</keyword>
<evidence type="ECO:0000313" key="7">
    <source>
        <dbReference type="Proteomes" id="UP001485043"/>
    </source>
</evidence>
<evidence type="ECO:0000313" key="6">
    <source>
        <dbReference type="EMBL" id="KAK9865552.1"/>
    </source>
</evidence>
<feature type="region of interest" description="Disordered" evidence="2">
    <location>
        <begin position="718"/>
        <end position="743"/>
    </location>
</feature>
<sequence>MQSRRCTALCLCVALAGLVGCAKCQQLPNGGFLALPGIGAELYPEYNIPVRVPLPTLAVLNGSATFHLTATTITGPGDNSTLTDPFLTYTGRAFNHTAVAGVMRVKQGESLRVRVCNDLSNDTFTLDPDQTANYGTRQGPTVDAGVNYKTDPNIYANHLHGTYGNPGTNNIPCDNPTPGIPCYRGDNIFQDILPGNCQDYQYDIPTVHSTGNLWMHPHHHGSGSIQTQLASLPAMVDPNPGVGFDFLNTPSCQALKPYIQADNEIILYMQTFMMAVNLDGLGVGQDHTGPTDDGYIEISTTMTPQDPYCCAGPDEDKDPADPKGSTTWVDVGNPEGAGNETGPSISTQMFYTSGANAQFTIINGAYQPIIAMTADRAYRWRTTLAATMKWMDLTIKEPGCTMGVFSRDSNYLHTMPRNTTHFAFNAANRGDLFVSCAPGNYTLQTGYGPIYQDPNCQSTHCELLQQEVLATLQVTASGDTHAPLTGDLFKQQCQPTFPSYLQDLRNQSASNRDTLVSRSGLFNFTDPAPQTTPESAACSINGALYTQLNAIQEEIGAVHQLDLENINVHSYHHHIQPYQIVGLPHNDPSDGGIWQVGDWADVLQRLDNTSNAEVRWRPGPYNITGTGFSVVHCHILPHNDEGCMMRFQLLQSTPANQVQPQGKSQGYKAGVTLASLAAAFIVIGGTIFYVKRRKARKAREAALAAPLVVGGIGPTDPEAQVDGASSSASSLDSVANAKKQHAV</sequence>
<dbReference type="EMBL" id="JALJOV010000238">
    <property type="protein sequence ID" value="KAK9865552.1"/>
    <property type="molecule type" value="Genomic_DNA"/>
</dbReference>